<dbReference type="EMBL" id="JANTYZ010000007">
    <property type="protein sequence ID" value="MCS3865852.1"/>
    <property type="molecule type" value="Genomic_DNA"/>
</dbReference>
<proteinExistence type="predicted"/>
<name>A0A9X2R7P8_9BACT</name>
<dbReference type="AlphaFoldDB" id="A0A9X2R7P8"/>
<evidence type="ECO:0000313" key="1">
    <source>
        <dbReference type="EMBL" id="MCS3865852.1"/>
    </source>
</evidence>
<evidence type="ECO:0000313" key="2">
    <source>
        <dbReference type="Proteomes" id="UP001155034"/>
    </source>
</evidence>
<comment type="caution">
    <text evidence="1">The sequence shown here is derived from an EMBL/GenBank/DDBJ whole genome shotgun (WGS) entry which is preliminary data.</text>
</comment>
<reference evidence="1" key="1">
    <citation type="submission" date="2022-08" db="EMBL/GenBank/DDBJ databases">
        <title>Genomic Encyclopedia of Type Strains, Phase V (KMG-V): Genome sequencing to study the core and pangenomes of soil and plant-associated prokaryotes.</title>
        <authorList>
            <person name="Whitman W."/>
        </authorList>
    </citation>
    <scope>NUCLEOTIDE SEQUENCE</scope>
    <source>
        <strain evidence="1">SP2016B</strain>
    </source>
</reference>
<accession>A0A9X2R7P8</accession>
<sequence length="72" mass="7926">MSYLLGRDALFSVPGSDSEQLGEIVGVGYPTVILRPQENLEAENGELIRYVVRATWQVRLLSPRNGHSEGPS</sequence>
<protein>
    <submittedName>
        <fullName evidence="1">Uncharacterized protein</fullName>
    </submittedName>
</protein>
<gene>
    <name evidence="1" type="ORF">GGP82_002416</name>
</gene>
<organism evidence="1 2">
    <name type="scientific">Salinibacter ruber</name>
    <dbReference type="NCBI Taxonomy" id="146919"/>
    <lineage>
        <taxon>Bacteria</taxon>
        <taxon>Pseudomonadati</taxon>
        <taxon>Rhodothermota</taxon>
        <taxon>Rhodothermia</taxon>
        <taxon>Rhodothermales</taxon>
        <taxon>Salinibacteraceae</taxon>
        <taxon>Salinibacter</taxon>
    </lineage>
</organism>
<dbReference type="Proteomes" id="UP001155034">
    <property type="component" value="Unassembled WGS sequence"/>
</dbReference>